<dbReference type="GO" id="GO:0006508">
    <property type="term" value="P:proteolysis"/>
    <property type="evidence" value="ECO:0007669"/>
    <property type="project" value="UniProtKB-KW"/>
</dbReference>
<keyword evidence="3" id="KW-1185">Reference proteome</keyword>
<protein>
    <submittedName>
        <fullName evidence="2">Transglutaminase-like enzyme, putative cysteine protease</fullName>
    </submittedName>
</protein>
<keyword evidence="2" id="KW-0645">Protease</keyword>
<sequence length="271" mass="30602">MRLRLGCEIASDFQAPTPIVAMLNVHHSRVSCLERPDHLTVSPPVPIDHYRDSFGNWCARMVAPAGRFSLRTDGIIRDDGAPDPVFPDARQAAIEDLPSDTIQFLLPSRYCESDKLMEEAWNRFGHLPEGWARVQGVVEYVHHHIVFDYMAARNTRTAFEANQERTGVCRDFAHLAVAFCRALNVPTRYCTGYVSDIGQPPPYAPMDFAAWMEVFLDGRWMTFDPRNLTPRRGRVLVGRGRDAADVPLTHSFGFAQLAKFEVWIDEAPDAA</sequence>
<keyword evidence="2" id="KW-0378">Hydrolase</keyword>
<dbReference type="OrthoDB" id="5438043at2"/>
<dbReference type="InterPro" id="IPR038765">
    <property type="entry name" value="Papain-like_cys_pep_sf"/>
</dbReference>
<dbReference type="Proteomes" id="UP000199377">
    <property type="component" value="Unassembled WGS sequence"/>
</dbReference>
<reference evidence="2 3" key="1">
    <citation type="submission" date="2016-10" db="EMBL/GenBank/DDBJ databases">
        <authorList>
            <person name="de Groot N.N."/>
        </authorList>
    </citation>
    <scope>NUCLEOTIDE SEQUENCE [LARGE SCALE GENOMIC DNA]</scope>
    <source>
        <strain evidence="2 3">CGMCC 1.11030</strain>
    </source>
</reference>
<accession>A0A1I3GC62</accession>
<evidence type="ECO:0000313" key="2">
    <source>
        <dbReference type="EMBL" id="SFI21043.1"/>
    </source>
</evidence>
<dbReference type="Gene3D" id="2.60.40.2250">
    <property type="match status" value="1"/>
</dbReference>
<dbReference type="PANTHER" id="PTHR33490:SF12">
    <property type="entry name" value="BLL5557 PROTEIN"/>
    <property type="match status" value="1"/>
</dbReference>
<evidence type="ECO:0000313" key="3">
    <source>
        <dbReference type="Proteomes" id="UP000199377"/>
    </source>
</evidence>
<dbReference type="InterPro" id="IPR002931">
    <property type="entry name" value="Transglutaminase-like"/>
</dbReference>
<proteinExistence type="predicted"/>
<dbReference type="RefSeq" id="WP_092859933.1">
    <property type="nucleotide sequence ID" value="NZ_FOQH01000005.1"/>
</dbReference>
<name>A0A1I3GC62_9RHOB</name>
<dbReference type="GO" id="GO:0008233">
    <property type="term" value="F:peptidase activity"/>
    <property type="evidence" value="ECO:0007669"/>
    <property type="project" value="UniProtKB-KW"/>
</dbReference>
<dbReference type="SMART" id="SM00460">
    <property type="entry name" value="TGc"/>
    <property type="match status" value="1"/>
</dbReference>
<feature type="domain" description="Transglutaminase-like" evidence="1">
    <location>
        <begin position="161"/>
        <end position="227"/>
    </location>
</feature>
<organism evidence="2 3">
    <name type="scientific">Albimonas pacifica</name>
    <dbReference type="NCBI Taxonomy" id="1114924"/>
    <lineage>
        <taxon>Bacteria</taxon>
        <taxon>Pseudomonadati</taxon>
        <taxon>Pseudomonadota</taxon>
        <taxon>Alphaproteobacteria</taxon>
        <taxon>Rhodobacterales</taxon>
        <taxon>Paracoccaceae</taxon>
        <taxon>Albimonas</taxon>
    </lineage>
</organism>
<dbReference type="PANTHER" id="PTHR33490">
    <property type="entry name" value="BLR5614 PROTEIN-RELATED"/>
    <property type="match status" value="1"/>
</dbReference>
<dbReference type="Gene3D" id="3.10.620.30">
    <property type="match status" value="1"/>
</dbReference>
<dbReference type="SUPFAM" id="SSF54001">
    <property type="entry name" value="Cysteine proteinases"/>
    <property type="match status" value="1"/>
</dbReference>
<dbReference type="AlphaFoldDB" id="A0A1I3GC62"/>
<gene>
    <name evidence="2" type="ORF">SAMN05216258_10580</name>
</gene>
<dbReference type="EMBL" id="FOQH01000005">
    <property type="protein sequence ID" value="SFI21043.1"/>
    <property type="molecule type" value="Genomic_DNA"/>
</dbReference>
<dbReference type="Pfam" id="PF01841">
    <property type="entry name" value="Transglut_core"/>
    <property type="match status" value="1"/>
</dbReference>
<evidence type="ECO:0000259" key="1">
    <source>
        <dbReference type="SMART" id="SM00460"/>
    </source>
</evidence>
<dbReference type="STRING" id="1114924.SAMN05216258_10580"/>